<feature type="compositionally biased region" description="Basic and acidic residues" evidence="1">
    <location>
        <begin position="789"/>
        <end position="799"/>
    </location>
</feature>
<feature type="region of interest" description="Disordered" evidence="1">
    <location>
        <begin position="63"/>
        <end position="89"/>
    </location>
</feature>
<name>A0ABP0S742_9DINO</name>
<feature type="region of interest" description="Disordered" evidence="1">
    <location>
        <begin position="901"/>
        <end position="970"/>
    </location>
</feature>
<accession>A0ABP0S742</accession>
<feature type="region of interest" description="Disordered" evidence="1">
    <location>
        <begin position="789"/>
        <end position="808"/>
    </location>
</feature>
<evidence type="ECO:0000313" key="2">
    <source>
        <dbReference type="EMBL" id="CAK9108168.1"/>
    </source>
</evidence>
<dbReference type="Proteomes" id="UP001642484">
    <property type="component" value="Unassembled WGS sequence"/>
</dbReference>
<feature type="compositionally biased region" description="Basic residues" evidence="1">
    <location>
        <begin position="909"/>
        <end position="922"/>
    </location>
</feature>
<organism evidence="2 3">
    <name type="scientific">Durusdinium trenchii</name>
    <dbReference type="NCBI Taxonomy" id="1381693"/>
    <lineage>
        <taxon>Eukaryota</taxon>
        <taxon>Sar</taxon>
        <taxon>Alveolata</taxon>
        <taxon>Dinophyceae</taxon>
        <taxon>Suessiales</taxon>
        <taxon>Symbiodiniaceae</taxon>
        <taxon>Durusdinium</taxon>
    </lineage>
</organism>
<sequence>MPSNGPSAWRLNKAEQSQVKRDLEKWEVENAELKAKTRDEYNRKLSEEKKRLERVFQEAKHLKSLQKQSAKAKAAPGGKAADQAAGSSAAVGPGLMDSGVNESYMQSLKNDLQVIADKLGDLKSELPVPIQVDDDSKGGVQEPFHLEDAGKALDGQGLYISACNLMWIDLFRTSNPSVPLCRKRVEDLASHYFSSGHSFFRSVLEVAVVKEELSDRPSGLKLISPEEQAHSIVFACAKRLKEADCNEDERKQWLGIPTSMVLCAEKDIWHKAITKRQQVMQVMLETSENRRLSDSEAAALVKTYPITTAKTGGNANGGAQFSEWNFTAAGHVMRHLGSDDEILAVIRILEGKYGLESCLNSLVKLEKLATKPSGKAARRWIFQMILDHLEHGLAANDDFSKKALIGDKRIAGLVVLFEWKMKLLSFICDTLMLQAKVSDTDREAIKSKCRDCPSMRQACDENVQWQATMSRSGQEALRFLQDVVFFKTFDNVLKGVCKAANTNLEVLMELDSVNERWQQVVAMRQNEIAQEQAMVTGIEDEAEESHDDEAALAEARKAPNTLQQGSPSYWRAVANKSVRMYLTFVTEGKNDSQLQLQVSQWQAATGLQPEIGKKTILVHLDTALLGESSGPHCQPELRGKRWKPDSDLVEKLAACPCIGLGAQAVDKVRCSLPAEGTVVAVVDPLGAGPKLFKEASKLSVWLMFNEKSVRDRKQIVRAGAYSQQMVCNLYTGKPLSLTMPEVERKIYPGYSHGDVIGYISCLGASKLWRAPRKDKLDVLGARHVSLAKPADDASERGTSEPDGSAGAGELESVFSCSMLPQEYYMEMLHSLAAIGVVDASPAQGEMLKAAMASRLPCLAVCGADAHCRKLEMMLTEFIFEEQQRDGSTFYIPEMKIAKTDEQPEAVPKAKAKAKGKTTKKRGKNAEATEKDNEANPEGVEEPQSKKTKTTKKKKDEDEPGSDASGSSMAW</sequence>
<feature type="region of interest" description="Disordered" evidence="1">
    <location>
        <begin position="1"/>
        <end position="21"/>
    </location>
</feature>
<gene>
    <name evidence="2" type="ORF">CCMP2556_LOCUS50419</name>
</gene>
<protein>
    <submittedName>
        <fullName evidence="2">Uncharacterized protein</fullName>
    </submittedName>
</protein>
<proteinExistence type="predicted"/>
<reference evidence="2 3" key="1">
    <citation type="submission" date="2024-02" db="EMBL/GenBank/DDBJ databases">
        <authorList>
            <person name="Chen Y."/>
            <person name="Shah S."/>
            <person name="Dougan E. K."/>
            <person name="Thang M."/>
            <person name="Chan C."/>
        </authorList>
    </citation>
    <scope>NUCLEOTIDE SEQUENCE [LARGE SCALE GENOMIC DNA]</scope>
</reference>
<dbReference type="EMBL" id="CAXAMN010027070">
    <property type="protein sequence ID" value="CAK9108168.1"/>
    <property type="molecule type" value="Genomic_DNA"/>
</dbReference>
<feature type="compositionally biased region" description="Low complexity" evidence="1">
    <location>
        <begin position="66"/>
        <end position="89"/>
    </location>
</feature>
<keyword evidence="3" id="KW-1185">Reference proteome</keyword>
<feature type="compositionally biased region" description="Basic and acidic residues" evidence="1">
    <location>
        <begin position="923"/>
        <end position="933"/>
    </location>
</feature>
<evidence type="ECO:0000313" key="3">
    <source>
        <dbReference type="Proteomes" id="UP001642484"/>
    </source>
</evidence>
<comment type="caution">
    <text evidence="2">The sequence shown here is derived from an EMBL/GenBank/DDBJ whole genome shotgun (WGS) entry which is preliminary data.</text>
</comment>
<evidence type="ECO:0000256" key="1">
    <source>
        <dbReference type="SAM" id="MobiDB-lite"/>
    </source>
</evidence>